<evidence type="ECO:0000256" key="1">
    <source>
        <dbReference type="ARBA" id="ARBA00005615"/>
    </source>
</evidence>
<name>D8RHD2_SELML</name>
<evidence type="ECO:0000256" key="4">
    <source>
        <dbReference type="RuleBase" id="RU361180"/>
    </source>
</evidence>
<dbReference type="PRINTS" id="PR00744">
    <property type="entry name" value="GLHYDRLASE37"/>
</dbReference>
<dbReference type="Proteomes" id="UP000001514">
    <property type="component" value="Unassembled WGS sequence"/>
</dbReference>
<dbReference type="EMBL" id="GL377579">
    <property type="protein sequence ID" value="EFJ28760.1"/>
    <property type="molecule type" value="Genomic_DNA"/>
</dbReference>
<dbReference type="OMA" id="RYWDASD"/>
<evidence type="ECO:0000256" key="3">
    <source>
        <dbReference type="ARBA" id="ARBA00023295"/>
    </source>
</evidence>
<dbReference type="InterPro" id="IPR001661">
    <property type="entry name" value="Glyco_hydro_37"/>
</dbReference>
<dbReference type="EC" id="3.2.1.28" evidence="4"/>
<proteinExistence type="inferred from homology"/>
<dbReference type="Pfam" id="PF01204">
    <property type="entry name" value="Trehalase"/>
    <property type="match status" value="1"/>
</dbReference>
<dbReference type="Gramene" id="EFJ28760">
    <property type="protein sequence ID" value="EFJ28760"/>
    <property type="gene ID" value="SELMODRAFT_267430"/>
</dbReference>
<dbReference type="STRING" id="88036.D8RHD2"/>
<dbReference type="HOGENOM" id="CLU_006451_4_2_1"/>
<dbReference type="AlphaFoldDB" id="D8RHD2"/>
<keyword evidence="6" id="KW-1185">Reference proteome</keyword>
<comment type="similarity">
    <text evidence="1 4">Belongs to the glycosyl hydrolase 37 family.</text>
</comment>
<reference evidence="5 6" key="1">
    <citation type="journal article" date="2011" name="Science">
        <title>The Selaginella genome identifies genetic changes associated with the evolution of vascular plants.</title>
        <authorList>
            <person name="Banks J.A."/>
            <person name="Nishiyama T."/>
            <person name="Hasebe M."/>
            <person name="Bowman J.L."/>
            <person name="Gribskov M."/>
            <person name="dePamphilis C."/>
            <person name="Albert V.A."/>
            <person name="Aono N."/>
            <person name="Aoyama T."/>
            <person name="Ambrose B.A."/>
            <person name="Ashton N.W."/>
            <person name="Axtell M.J."/>
            <person name="Barker E."/>
            <person name="Barker M.S."/>
            <person name="Bennetzen J.L."/>
            <person name="Bonawitz N.D."/>
            <person name="Chapple C."/>
            <person name="Cheng C."/>
            <person name="Correa L.G."/>
            <person name="Dacre M."/>
            <person name="DeBarry J."/>
            <person name="Dreyer I."/>
            <person name="Elias M."/>
            <person name="Engstrom E.M."/>
            <person name="Estelle M."/>
            <person name="Feng L."/>
            <person name="Finet C."/>
            <person name="Floyd S.K."/>
            <person name="Frommer W.B."/>
            <person name="Fujita T."/>
            <person name="Gramzow L."/>
            <person name="Gutensohn M."/>
            <person name="Harholt J."/>
            <person name="Hattori M."/>
            <person name="Heyl A."/>
            <person name="Hirai T."/>
            <person name="Hiwatashi Y."/>
            <person name="Ishikawa M."/>
            <person name="Iwata M."/>
            <person name="Karol K.G."/>
            <person name="Koehler B."/>
            <person name="Kolukisaoglu U."/>
            <person name="Kubo M."/>
            <person name="Kurata T."/>
            <person name="Lalonde S."/>
            <person name="Li K."/>
            <person name="Li Y."/>
            <person name="Litt A."/>
            <person name="Lyons E."/>
            <person name="Manning G."/>
            <person name="Maruyama T."/>
            <person name="Michael T.P."/>
            <person name="Mikami K."/>
            <person name="Miyazaki S."/>
            <person name="Morinaga S."/>
            <person name="Murata T."/>
            <person name="Mueller-Roeber B."/>
            <person name="Nelson D.R."/>
            <person name="Obara M."/>
            <person name="Oguri Y."/>
            <person name="Olmstead R.G."/>
            <person name="Onodera N."/>
            <person name="Petersen B.L."/>
            <person name="Pils B."/>
            <person name="Prigge M."/>
            <person name="Rensing S.A."/>
            <person name="Riano-Pachon D.M."/>
            <person name="Roberts A.W."/>
            <person name="Sato Y."/>
            <person name="Scheller H.V."/>
            <person name="Schulz B."/>
            <person name="Schulz C."/>
            <person name="Shakirov E.V."/>
            <person name="Shibagaki N."/>
            <person name="Shinohara N."/>
            <person name="Shippen D.E."/>
            <person name="Soerensen I."/>
            <person name="Sotooka R."/>
            <person name="Sugimoto N."/>
            <person name="Sugita M."/>
            <person name="Sumikawa N."/>
            <person name="Tanurdzic M."/>
            <person name="Theissen G."/>
            <person name="Ulvskov P."/>
            <person name="Wakazuki S."/>
            <person name="Weng J.K."/>
            <person name="Willats W.W."/>
            <person name="Wipf D."/>
            <person name="Wolf P.G."/>
            <person name="Yang L."/>
            <person name="Zimmer A.D."/>
            <person name="Zhu Q."/>
            <person name="Mitros T."/>
            <person name="Hellsten U."/>
            <person name="Loque D."/>
            <person name="Otillar R."/>
            <person name="Salamov A."/>
            <person name="Schmutz J."/>
            <person name="Shapiro H."/>
            <person name="Lindquist E."/>
            <person name="Lucas S."/>
            <person name="Rokhsar D."/>
            <person name="Grigoriev I.V."/>
        </authorList>
    </citation>
    <scope>NUCLEOTIDE SEQUENCE [LARGE SCALE GENOMIC DNA]</scope>
</reference>
<dbReference type="KEGG" id="smo:SELMODRAFT_267430"/>
<dbReference type="PANTHER" id="PTHR23403:SF1">
    <property type="entry name" value="TREHALASE"/>
    <property type="match status" value="1"/>
</dbReference>
<accession>D8RHD2</accession>
<sequence>MRNHTDLESFLVMIQNAALQVEGDHDFDPKVYVDLPLKHSLPSTKEAFVSLFQNNNGEFNHFLNEFCDKPGSDLLPDNLTDFKNEPEGFLANVTNPAARDFALKMHSLWWLLARKVKERVHKDPHQHTLIPLPNPVVVPGARFREVYYWDTYWIVRGLLVSKLYETARNVVENLMFLANSFGFIPNGARTYYTNRSQPPLLSEAVMAIYHETKDVSFVEKAFPALLKEHNFWCADPHRVHIRDANGVEHVLTRYYAMWDEPRPESSTIDMQIAKGLERHQRAELYHHIATAAESGWDFSSRWMEDRHNLKTMKTSFILPVDLNAFLVQMENNIALFAKLLGKSDYEKHFYKLANSRKIAMDAILWNEEMGQYLDYWLVKRNATNSAANYKAFEVTYDFLPEHHNTDAYPSNFIPLWCGVVPPGDRKIQKMIASFKESGLLLPAGITTSLLQTGQQWDYPNAWAPLQHMIIEGFALTENEEGIALAKDISRRWLETNYVGYLETGEMQEKYDARYCGKVGSGGEYLPQAGFGWSNGVVLSLFERFGWAAEKKLTCE</sequence>
<keyword evidence="3 4" id="KW-0326">Glycosidase</keyword>
<dbReference type="FunCoup" id="D8RHD2">
    <property type="interactions" value="766"/>
</dbReference>
<gene>
    <name evidence="5" type="ORF">SELMODRAFT_267430</name>
</gene>
<dbReference type="InterPro" id="IPR012341">
    <property type="entry name" value="6hp_glycosidase-like_sf"/>
</dbReference>
<evidence type="ECO:0000256" key="2">
    <source>
        <dbReference type="ARBA" id="ARBA00022801"/>
    </source>
</evidence>
<dbReference type="GO" id="GO:0004555">
    <property type="term" value="F:alpha,alpha-trehalase activity"/>
    <property type="evidence" value="ECO:0000318"/>
    <property type="project" value="GO_Central"/>
</dbReference>
<protein>
    <recommendedName>
        <fullName evidence="4">Trehalase</fullName>
        <ecNumber evidence="4">3.2.1.28</ecNumber>
    </recommendedName>
    <alternativeName>
        <fullName evidence="4">Alpha-trehalose glucohydrolase</fullName>
    </alternativeName>
</protein>
<evidence type="ECO:0000313" key="5">
    <source>
        <dbReference type="EMBL" id="EFJ28760.1"/>
    </source>
</evidence>
<organism evidence="6">
    <name type="scientific">Selaginella moellendorffii</name>
    <name type="common">Spikemoss</name>
    <dbReference type="NCBI Taxonomy" id="88036"/>
    <lineage>
        <taxon>Eukaryota</taxon>
        <taxon>Viridiplantae</taxon>
        <taxon>Streptophyta</taxon>
        <taxon>Embryophyta</taxon>
        <taxon>Tracheophyta</taxon>
        <taxon>Lycopodiopsida</taxon>
        <taxon>Selaginellales</taxon>
        <taxon>Selaginellaceae</taxon>
        <taxon>Selaginella</taxon>
    </lineage>
</organism>
<evidence type="ECO:0000313" key="6">
    <source>
        <dbReference type="Proteomes" id="UP000001514"/>
    </source>
</evidence>
<dbReference type="eggNOG" id="KOG0602">
    <property type="taxonomic scope" value="Eukaryota"/>
</dbReference>
<keyword evidence="2 4" id="KW-0378">Hydrolase</keyword>
<comment type="catalytic activity">
    <reaction evidence="4">
        <text>alpha,alpha-trehalose + H2O = alpha-D-glucose + beta-D-glucose</text>
        <dbReference type="Rhea" id="RHEA:32675"/>
        <dbReference type="ChEBI" id="CHEBI:15377"/>
        <dbReference type="ChEBI" id="CHEBI:15903"/>
        <dbReference type="ChEBI" id="CHEBI:16551"/>
        <dbReference type="ChEBI" id="CHEBI:17925"/>
        <dbReference type="EC" id="3.2.1.28"/>
    </reaction>
</comment>
<dbReference type="InParanoid" id="D8RHD2"/>
<dbReference type="PANTHER" id="PTHR23403">
    <property type="entry name" value="TREHALASE"/>
    <property type="match status" value="1"/>
</dbReference>
<dbReference type="InterPro" id="IPR008928">
    <property type="entry name" value="6-hairpin_glycosidase_sf"/>
</dbReference>
<dbReference type="PROSITE" id="PS00928">
    <property type="entry name" value="TREHALASE_2"/>
    <property type="match status" value="1"/>
</dbReference>
<dbReference type="Gene3D" id="1.50.10.10">
    <property type="match status" value="1"/>
</dbReference>
<dbReference type="SUPFAM" id="SSF48208">
    <property type="entry name" value="Six-hairpin glycosidases"/>
    <property type="match status" value="1"/>
</dbReference>
<dbReference type="InterPro" id="IPR018232">
    <property type="entry name" value="Glyco_hydro_37_CS"/>
</dbReference>
<dbReference type="GO" id="GO:0005993">
    <property type="term" value="P:trehalose catabolic process"/>
    <property type="evidence" value="ECO:0000318"/>
    <property type="project" value="GO_Central"/>
</dbReference>